<proteinExistence type="predicted"/>
<gene>
    <name evidence="1" type="ORF">OPV22_030368</name>
</gene>
<dbReference type="Proteomes" id="UP001222027">
    <property type="component" value="Unassembled WGS sequence"/>
</dbReference>
<protein>
    <submittedName>
        <fullName evidence="1">Uncharacterized protein</fullName>
    </submittedName>
</protein>
<dbReference type="AlphaFoldDB" id="A0AAV8Q5X2"/>
<evidence type="ECO:0000313" key="1">
    <source>
        <dbReference type="EMBL" id="KAJ8467816.1"/>
    </source>
</evidence>
<keyword evidence="2" id="KW-1185">Reference proteome</keyword>
<accession>A0AAV8Q5X2</accession>
<organism evidence="1 2">
    <name type="scientific">Ensete ventricosum</name>
    <name type="common">Abyssinian banana</name>
    <name type="synonym">Musa ensete</name>
    <dbReference type="NCBI Taxonomy" id="4639"/>
    <lineage>
        <taxon>Eukaryota</taxon>
        <taxon>Viridiplantae</taxon>
        <taxon>Streptophyta</taxon>
        <taxon>Embryophyta</taxon>
        <taxon>Tracheophyta</taxon>
        <taxon>Spermatophyta</taxon>
        <taxon>Magnoliopsida</taxon>
        <taxon>Liliopsida</taxon>
        <taxon>Zingiberales</taxon>
        <taxon>Musaceae</taxon>
        <taxon>Ensete</taxon>
    </lineage>
</organism>
<reference evidence="1 2" key="1">
    <citation type="submission" date="2022-12" db="EMBL/GenBank/DDBJ databases">
        <title>Chromosome-scale assembly of the Ensete ventricosum genome.</title>
        <authorList>
            <person name="Dussert Y."/>
            <person name="Stocks J."/>
            <person name="Wendawek A."/>
            <person name="Woldeyes F."/>
            <person name="Nichols R.A."/>
            <person name="Borrell J.S."/>
        </authorList>
    </citation>
    <scope>NUCLEOTIDE SEQUENCE [LARGE SCALE GENOMIC DNA]</scope>
    <source>
        <strain evidence="2">cv. Maze</strain>
        <tissue evidence="1">Seeds</tissue>
    </source>
</reference>
<sequence length="86" mass="9658">MEEALEMAGANVTKERMTGLERLHQVLEATTKSVSRRPGHRPRRRTHGSLLEKQLPARKGRRKVLQLLTDSNQCVRGAPTPCIESS</sequence>
<evidence type="ECO:0000313" key="2">
    <source>
        <dbReference type="Proteomes" id="UP001222027"/>
    </source>
</evidence>
<name>A0AAV8Q5X2_ENSVE</name>
<comment type="caution">
    <text evidence="1">The sequence shown here is derived from an EMBL/GenBank/DDBJ whole genome shotgun (WGS) entry which is preliminary data.</text>
</comment>
<dbReference type="EMBL" id="JAQQAF010000008">
    <property type="protein sequence ID" value="KAJ8467816.1"/>
    <property type="molecule type" value="Genomic_DNA"/>
</dbReference>